<evidence type="ECO:0000313" key="7">
    <source>
        <dbReference type="Proteomes" id="UP001501468"/>
    </source>
</evidence>
<keyword evidence="2" id="KW-0804">Transcription</keyword>
<dbReference type="Proteomes" id="UP001501468">
    <property type="component" value="Unassembled WGS sequence"/>
</dbReference>
<proteinExistence type="predicted"/>
<dbReference type="Gene3D" id="1.10.10.1320">
    <property type="entry name" value="Anti-sigma factor, zinc-finger domain"/>
    <property type="match status" value="1"/>
</dbReference>
<evidence type="ECO:0000259" key="5">
    <source>
        <dbReference type="Pfam" id="PF10099"/>
    </source>
</evidence>
<dbReference type="RefSeq" id="WP_344949609.1">
    <property type="nucleotide sequence ID" value="NZ_BAABDC010000006.1"/>
</dbReference>
<organism evidence="6 7">
    <name type="scientific">Terrabacter ginsenosidimutans</name>
    <dbReference type="NCBI Taxonomy" id="490575"/>
    <lineage>
        <taxon>Bacteria</taxon>
        <taxon>Bacillati</taxon>
        <taxon>Actinomycetota</taxon>
        <taxon>Actinomycetes</taxon>
        <taxon>Micrococcales</taxon>
        <taxon>Intrasporangiaceae</taxon>
        <taxon>Terrabacter</taxon>
    </lineage>
</organism>
<feature type="region of interest" description="Disordered" evidence="3">
    <location>
        <begin position="73"/>
        <end position="117"/>
    </location>
</feature>
<dbReference type="InterPro" id="IPR018764">
    <property type="entry name" value="RskA_C"/>
</dbReference>
<keyword evidence="4" id="KW-0472">Membrane</keyword>
<sequence length="266" mass="27886">MSHPSDDELVDLALGETADAERSAHVAGCASCSASVEQLRRTARLVSGTRTYAGWQAPDDAVWGRVAAEIDAEDEVGSDVEADVGTDLDTDLDTDAGADAETGAPPGLRPGNVTRIDRPTRRRTAMWAAGLVAASLVVGLLAGRAIWGTGQPGQPAQVAQVALSTLDTRQREGEATLVRAADGLDLRVATTRPLDAGDGYLEVWLLNADGKRMVSVGVLQQGESGTFPVTQALIDQGYVIVDISKEQFDDKPAHSGDSLLRGRLSA</sequence>
<name>A0ABP7E875_9MICO</name>
<evidence type="ECO:0000256" key="2">
    <source>
        <dbReference type="ARBA" id="ARBA00023163"/>
    </source>
</evidence>
<keyword evidence="7" id="KW-1185">Reference proteome</keyword>
<comment type="caution">
    <text evidence="6">The sequence shown here is derived from an EMBL/GenBank/DDBJ whole genome shotgun (WGS) entry which is preliminary data.</text>
</comment>
<keyword evidence="1" id="KW-0805">Transcription regulation</keyword>
<evidence type="ECO:0000256" key="3">
    <source>
        <dbReference type="SAM" id="MobiDB-lite"/>
    </source>
</evidence>
<dbReference type="InterPro" id="IPR041916">
    <property type="entry name" value="Anti_sigma_zinc_sf"/>
</dbReference>
<dbReference type="Pfam" id="PF10099">
    <property type="entry name" value="RskA_C"/>
    <property type="match status" value="1"/>
</dbReference>
<feature type="transmembrane region" description="Helical" evidence="4">
    <location>
        <begin position="125"/>
        <end position="147"/>
    </location>
</feature>
<protein>
    <recommendedName>
        <fullName evidence="5">Anti-sigma K factor RskA C-terminal domain-containing protein</fullName>
    </recommendedName>
</protein>
<reference evidence="7" key="1">
    <citation type="journal article" date="2019" name="Int. J. Syst. Evol. Microbiol.">
        <title>The Global Catalogue of Microorganisms (GCM) 10K type strain sequencing project: providing services to taxonomists for standard genome sequencing and annotation.</title>
        <authorList>
            <consortium name="The Broad Institute Genomics Platform"/>
            <consortium name="The Broad Institute Genome Sequencing Center for Infectious Disease"/>
            <person name="Wu L."/>
            <person name="Ma J."/>
        </authorList>
    </citation>
    <scope>NUCLEOTIDE SEQUENCE [LARGE SCALE GENOMIC DNA]</scope>
    <source>
        <strain evidence="7">JCM 17125</strain>
    </source>
</reference>
<evidence type="ECO:0000313" key="6">
    <source>
        <dbReference type="EMBL" id="GAA3715578.1"/>
    </source>
</evidence>
<feature type="domain" description="Anti-sigma K factor RskA C-terminal" evidence="5">
    <location>
        <begin position="131"/>
        <end position="256"/>
    </location>
</feature>
<evidence type="ECO:0000256" key="1">
    <source>
        <dbReference type="ARBA" id="ARBA00023015"/>
    </source>
</evidence>
<feature type="compositionally biased region" description="Acidic residues" evidence="3">
    <location>
        <begin position="73"/>
        <end position="98"/>
    </location>
</feature>
<dbReference type="EMBL" id="BAABDC010000006">
    <property type="protein sequence ID" value="GAA3715578.1"/>
    <property type="molecule type" value="Genomic_DNA"/>
</dbReference>
<accession>A0ABP7E875</accession>
<gene>
    <name evidence="6" type="ORF">GCM10022399_35270</name>
</gene>
<keyword evidence="4" id="KW-0812">Transmembrane</keyword>
<keyword evidence="4" id="KW-1133">Transmembrane helix</keyword>
<evidence type="ECO:0000256" key="4">
    <source>
        <dbReference type="SAM" id="Phobius"/>
    </source>
</evidence>